<evidence type="ECO:0000313" key="2">
    <source>
        <dbReference type="EMBL" id="HER95906.1"/>
    </source>
</evidence>
<reference evidence="2" key="1">
    <citation type="journal article" date="2020" name="mSystems">
        <title>Genome- and Community-Level Interaction Insights into Carbon Utilization and Element Cycling Functions of Hydrothermarchaeota in Hydrothermal Sediment.</title>
        <authorList>
            <person name="Zhou Z."/>
            <person name="Liu Y."/>
            <person name="Xu W."/>
            <person name="Pan J."/>
            <person name="Luo Z.H."/>
            <person name="Li M."/>
        </authorList>
    </citation>
    <scope>NUCLEOTIDE SEQUENCE [LARGE SCALE GENOMIC DNA]</scope>
    <source>
        <strain evidence="2">SpSt-143</strain>
    </source>
</reference>
<evidence type="ECO:0000259" key="1">
    <source>
        <dbReference type="Pfam" id="PF01966"/>
    </source>
</evidence>
<dbReference type="PANTHER" id="PTHR38659">
    <property type="entry name" value="METAL-DEPENDENT PHOSPHOHYDROLASE"/>
    <property type="match status" value="1"/>
</dbReference>
<proteinExistence type="predicted"/>
<sequence length="187" mass="20980">MPTYEDALKLFHEWVQSENLRRHGYAVEAAMAHYARHFGADEMLWRMTGLLHDLDYERHPTPEEHPYVAVRVLGELGYPEVMLEAILGHADYTGTPRQTLLAKTLFAVDELSGFLVAVAYVRPTRLEGLTVSSVRKKLKDKAFAAAVSREDIYRGAEALGLPLDEHIAHVIAGLQAEAKRLGLHPAR</sequence>
<organism evidence="2">
    <name type="scientific">Rhodothermus marinus</name>
    <name type="common">Rhodothermus obamensis</name>
    <dbReference type="NCBI Taxonomy" id="29549"/>
    <lineage>
        <taxon>Bacteria</taxon>
        <taxon>Pseudomonadati</taxon>
        <taxon>Rhodothermota</taxon>
        <taxon>Rhodothermia</taxon>
        <taxon>Rhodothermales</taxon>
        <taxon>Rhodothermaceae</taxon>
        <taxon>Rhodothermus</taxon>
    </lineage>
</organism>
<dbReference type="InterPro" id="IPR006674">
    <property type="entry name" value="HD_domain"/>
</dbReference>
<comment type="caution">
    <text evidence="2">The sequence shown here is derived from an EMBL/GenBank/DDBJ whole genome shotgun (WGS) entry which is preliminary data.</text>
</comment>
<dbReference type="SUPFAM" id="SSF109604">
    <property type="entry name" value="HD-domain/PDEase-like"/>
    <property type="match status" value="1"/>
</dbReference>
<protein>
    <submittedName>
        <fullName evidence="2">HDIG domain-containing protein</fullName>
    </submittedName>
</protein>
<dbReference type="PANTHER" id="PTHR38659:SF2">
    <property type="entry name" value="HDIG DOMAIN PROTEIN"/>
    <property type="match status" value="1"/>
</dbReference>
<feature type="domain" description="HD" evidence="1">
    <location>
        <begin position="23"/>
        <end position="112"/>
    </location>
</feature>
<dbReference type="EMBL" id="DSGB01000004">
    <property type="protein sequence ID" value="HER95906.1"/>
    <property type="molecule type" value="Genomic_DNA"/>
</dbReference>
<dbReference type="Gene3D" id="1.10.3210.10">
    <property type="entry name" value="Hypothetical protein af1432"/>
    <property type="match status" value="1"/>
</dbReference>
<name>A0A7V2B075_RHOMR</name>
<dbReference type="Pfam" id="PF01966">
    <property type="entry name" value="HD"/>
    <property type="match status" value="1"/>
</dbReference>
<accession>A0A7V2B075</accession>
<dbReference type="NCBIfam" id="TIGR00277">
    <property type="entry name" value="HDIG"/>
    <property type="match status" value="1"/>
</dbReference>
<dbReference type="AlphaFoldDB" id="A0A7V2B075"/>
<gene>
    <name evidence="2" type="ORF">ENO59_05245</name>
</gene>
<dbReference type="InterPro" id="IPR006675">
    <property type="entry name" value="HDIG_dom"/>
</dbReference>